<reference evidence="3" key="1">
    <citation type="submission" date="2015-11" db="EMBL/GenBank/DDBJ databases">
        <title>De novo transcriptome assembly of four potential Pierce s Disease insect vectors from Arizona vineyards.</title>
        <authorList>
            <person name="Tassone E.E."/>
        </authorList>
    </citation>
    <scope>NUCLEOTIDE SEQUENCE</scope>
</reference>
<proteinExistence type="predicted"/>
<gene>
    <name evidence="3" type="ORF">g.8611</name>
</gene>
<feature type="domain" description="C2H2-type" evidence="2">
    <location>
        <begin position="339"/>
        <end position="366"/>
    </location>
</feature>
<evidence type="ECO:0000313" key="3">
    <source>
        <dbReference type="EMBL" id="JAS64996.1"/>
    </source>
</evidence>
<accession>A0A1B6GRD1</accession>
<dbReference type="EMBL" id="GECZ01004773">
    <property type="protein sequence ID" value="JAS64996.1"/>
    <property type="molecule type" value="Transcribed_RNA"/>
</dbReference>
<dbReference type="PROSITE" id="PS00028">
    <property type="entry name" value="ZINC_FINGER_C2H2_1"/>
    <property type="match status" value="1"/>
</dbReference>
<evidence type="ECO:0000259" key="2">
    <source>
        <dbReference type="PROSITE" id="PS50157"/>
    </source>
</evidence>
<organism evidence="3">
    <name type="scientific">Cuerna arida</name>
    <dbReference type="NCBI Taxonomy" id="1464854"/>
    <lineage>
        <taxon>Eukaryota</taxon>
        <taxon>Metazoa</taxon>
        <taxon>Ecdysozoa</taxon>
        <taxon>Arthropoda</taxon>
        <taxon>Hexapoda</taxon>
        <taxon>Insecta</taxon>
        <taxon>Pterygota</taxon>
        <taxon>Neoptera</taxon>
        <taxon>Paraneoptera</taxon>
        <taxon>Hemiptera</taxon>
        <taxon>Auchenorrhyncha</taxon>
        <taxon>Membracoidea</taxon>
        <taxon>Cicadellidae</taxon>
        <taxon>Cicadellinae</taxon>
        <taxon>Proconiini</taxon>
        <taxon>Cuerna</taxon>
    </lineage>
</organism>
<keyword evidence="1" id="KW-0862">Zinc</keyword>
<evidence type="ECO:0000256" key="1">
    <source>
        <dbReference type="PROSITE-ProRule" id="PRU00042"/>
    </source>
</evidence>
<dbReference type="InterPro" id="IPR013087">
    <property type="entry name" value="Znf_C2H2_type"/>
</dbReference>
<protein>
    <recommendedName>
        <fullName evidence="2">C2H2-type domain-containing protein</fullName>
    </recommendedName>
</protein>
<feature type="non-terminal residue" evidence="3">
    <location>
        <position position="1"/>
    </location>
</feature>
<keyword evidence="1" id="KW-0863">Zinc-finger</keyword>
<dbReference type="PROSITE" id="PS50157">
    <property type="entry name" value="ZINC_FINGER_C2H2_2"/>
    <property type="match status" value="1"/>
</dbReference>
<dbReference type="GO" id="GO:0008270">
    <property type="term" value="F:zinc ion binding"/>
    <property type="evidence" value="ECO:0007669"/>
    <property type="project" value="UniProtKB-KW"/>
</dbReference>
<name>A0A1B6GRD1_9HEMI</name>
<sequence length="688" mass="77946">EPMVTGPAEKAPLRMHWTNLVRPPPKFGAVTSLPQHQPLSTSVPKLRVVSPEALGVKEAKKVFSPPKLHMVSASIPPKLKVMSSKVNLSGFDDYTSSSEINIRNKPMRRTSALEKLLGLSNGTKAGVKSCHESVAKSTMSKIDFHRTEKKFVSYEFVSSNASGLSNGGINSSPGKSDTSVGLKTNSFLPTHLVKSQEVIKKKDIFFIRPKGHFEKFESHTKEQAEIAKPLWKPVSMDGIRILTKDRKKGVELSLKGKKVFRLIRNNNFKQLIDKKRSIKSCSKLTSQPLNTAPKFQKLNDVQSSSIVVLNPYEKLNKPDKLKMGETKSSPSIRKKVKFYRCATCRLSYLTLENLQTHLATHKNHNSSVLSKEGSSKDLDIEFIGQFPRKKEEQFFDSEKSRKNTHPSNKLLQKIVSKQIYNGQTNKIPEQYQDNNACIPNLNALKNTVKRPNEFTISQNCIFDDQTKKQLPLRRILLKRNRPNVQEHKQNYQDSICSLALKKQEMVRFKKESSKITEKKLTEENGIPNKDSIKGEKYSLREKRRISYKPLKNKKELIRTPSKRLFMKLKSNLVEKFKDDPLLIKNPVVLLSRLNINPQESIQINEGSCSKKEISNVCFDNALKSAENDPILNNKDFTVTAGFSSSVMNVKGEVYVGEGGDVSSKLCRKSKIRAQEKLSRQNPCLQRKL</sequence>
<keyword evidence="1" id="KW-0479">Metal-binding</keyword>
<dbReference type="AlphaFoldDB" id="A0A1B6GRD1"/>